<proteinExistence type="predicted"/>
<dbReference type="EMBL" id="BSXT01000252">
    <property type="protein sequence ID" value="GMF22449.1"/>
    <property type="molecule type" value="Genomic_DNA"/>
</dbReference>
<protein>
    <submittedName>
        <fullName evidence="1">Unnamed protein product</fullName>
    </submittedName>
</protein>
<evidence type="ECO:0000313" key="2">
    <source>
        <dbReference type="Proteomes" id="UP001165121"/>
    </source>
</evidence>
<dbReference type="OrthoDB" id="6764844at2759"/>
<sequence length="164" mass="18628">METTRKETPFYLVHGWDAQSTLMAMTRSLRLSDGSLTDATAWRREANRQHEVALAMQKQYQAAEKARRAKEHNETLFWKARADGATGQAWFYAFHKQPQSTPRFKQPSIGGITRWIADLGWVASLADRRSSPTGGMAPFVLNGRWKNSSMSSSYPTRQGTDFIQ</sequence>
<comment type="caution">
    <text evidence="1">The sequence shown here is derived from an EMBL/GenBank/DDBJ whole genome shotgun (WGS) entry which is preliminary data.</text>
</comment>
<evidence type="ECO:0000313" key="1">
    <source>
        <dbReference type="EMBL" id="GMF22449.1"/>
    </source>
</evidence>
<name>A0A9W6TU76_9STRA</name>
<accession>A0A9W6TU76</accession>
<dbReference type="Proteomes" id="UP001165121">
    <property type="component" value="Unassembled WGS sequence"/>
</dbReference>
<gene>
    <name evidence="1" type="ORF">Pfra01_000330200</name>
</gene>
<organism evidence="1 2">
    <name type="scientific">Phytophthora fragariaefolia</name>
    <dbReference type="NCBI Taxonomy" id="1490495"/>
    <lineage>
        <taxon>Eukaryota</taxon>
        <taxon>Sar</taxon>
        <taxon>Stramenopiles</taxon>
        <taxon>Oomycota</taxon>
        <taxon>Peronosporomycetes</taxon>
        <taxon>Peronosporales</taxon>
        <taxon>Peronosporaceae</taxon>
        <taxon>Phytophthora</taxon>
    </lineage>
</organism>
<keyword evidence="2" id="KW-1185">Reference proteome</keyword>
<reference evidence="1" key="1">
    <citation type="submission" date="2023-04" db="EMBL/GenBank/DDBJ databases">
        <title>Phytophthora fragariaefolia NBRC 109709.</title>
        <authorList>
            <person name="Ichikawa N."/>
            <person name="Sato H."/>
            <person name="Tonouchi N."/>
        </authorList>
    </citation>
    <scope>NUCLEOTIDE SEQUENCE</scope>
    <source>
        <strain evidence="1">NBRC 109709</strain>
    </source>
</reference>
<dbReference type="AlphaFoldDB" id="A0A9W6TU76"/>